<organism evidence="1 2">
    <name type="scientific">Scleromatobacter humisilvae</name>
    <dbReference type="NCBI Taxonomy" id="2897159"/>
    <lineage>
        <taxon>Bacteria</taxon>
        <taxon>Pseudomonadati</taxon>
        <taxon>Pseudomonadota</taxon>
        <taxon>Betaproteobacteria</taxon>
        <taxon>Burkholderiales</taxon>
        <taxon>Sphaerotilaceae</taxon>
        <taxon>Scleromatobacter</taxon>
    </lineage>
</organism>
<reference evidence="1" key="1">
    <citation type="submission" date="2021-11" db="EMBL/GenBank/DDBJ databases">
        <title>BS-T2-15 a new species belonging to the Comamonadaceae family isolated from the soil of a French oak forest.</title>
        <authorList>
            <person name="Mieszkin S."/>
            <person name="Alain K."/>
        </authorList>
    </citation>
    <scope>NUCLEOTIDE SEQUENCE</scope>
    <source>
        <strain evidence="1">BS-T2-15</strain>
    </source>
</reference>
<keyword evidence="2" id="KW-1185">Reference proteome</keyword>
<gene>
    <name evidence="1" type="ORF">LPC04_07385</name>
</gene>
<comment type="caution">
    <text evidence="1">The sequence shown here is derived from an EMBL/GenBank/DDBJ whole genome shotgun (WGS) entry which is preliminary data.</text>
</comment>
<protein>
    <submittedName>
        <fullName evidence="1">Uncharacterized protein</fullName>
    </submittedName>
</protein>
<evidence type="ECO:0000313" key="1">
    <source>
        <dbReference type="EMBL" id="MCK9685529.1"/>
    </source>
</evidence>
<dbReference type="Proteomes" id="UP001139353">
    <property type="component" value="Unassembled WGS sequence"/>
</dbReference>
<name>A0A9X1YFR3_9BURK</name>
<dbReference type="RefSeq" id="WP_275681528.1">
    <property type="nucleotide sequence ID" value="NZ_JAJLJH010000001.1"/>
</dbReference>
<sequence>MPADAQEFGVYLACSGEVRAGGRAMPAHLDLALRRNSQLALIESSDVMPVGERMKLEITPAFYSMVYSAPVRSSRIWYDWIRGTMFVWDPDLLKLQLIRLSVNRQTAALEGEMRDGAGAQLGQFAMHCDPKDNSTVPEPKF</sequence>
<dbReference type="EMBL" id="JAJLJH010000001">
    <property type="protein sequence ID" value="MCK9685529.1"/>
    <property type="molecule type" value="Genomic_DNA"/>
</dbReference>
<evidence type="ECO:0000313" key="2">
    <source>
        <dbReference type="Proteomes" id="UP001139353"/>
    </source>
</evidence>
<dbReference type="AlphaFoldDB" id="A0A9X1YFR3"/>
<accession>A0A9X1YFR3</accession>
<proteinExistence type="predicted"/>